<dbReference type="InParanoid" id="E4WYH5"/>
<proteinExistence type="predicted"/>
<accession>E4WYH5</accession>
<gene>
    <name evidence="3" type="ORF">GSOID_T00013511001</name>
</gene>
<evidence type="ECO:0000256" key="1">
    <source>
        <dbReference type="SAM" id="MobiDB-lite"/>
    </source>
</evidence>
<feature type="region of interest" description="Disordered" evidence="1">
    <location>
        <begin position="159"/>
        <end position="190"/>
    </location>
</feature>
<protein>
    <submittedName>
        <fullName evidence="3">Uncharacterized protein</fullName>
    </submittedName>
</protein>
<keyword evidence="4" id="KW-1185">Reference proteome</keyword>
<feature type="region of interest" description="Disordered" evidence="1">
    <location>
        <begin position="30"/>
        <end position="52"/>
    </location>
</feature>
<keyword evidence="2" id="KW-0732">Signal</keyword>
<dbReference type="AlphaFoldDB" id="E4WYH5"/>
<name>E4WYH5_OIKDI</name>
<evidence type="ECO:0000256" key="2">
    <source>
        <dbReference type="SAM" id="SignalP"/>
    </source>
</evidence>
<feature type="compositionally biased region" description="Low complexity" evidence="1">
    <location>
        <begin position="33"/>
        <end position="52"/>
    </location>
</feature>
<feature type="compositionally biased region" description="Low complexity" evidence="1">
    <location>
        <begin position="159"/>
        <end position="168"/>
    </location>
</feature>
<reference evidence="3" key="1">
    <citation type="journal article" date="2010" name="Science">
        <title>Plasticity of animal genome architecture unmasked by rapid evolution of a pelagic tunicate.</title>
        <authorList>
            <person name="Denoeud F."/>
            <person name="Henriet S."/>
            <person name="Mungpakdee S."/>
            <person name="Aury J.M."/>
            <person name="Da Silva C."/>
            <person name="Brinkmann H."/>
            <person name="Mikhaleva J."/>
            <person name="Olsen L.C."/>
            <person name="Jubin C."/>
            <person name="Canestro C."/>
            <person name="Bouquet J.M."/>
            <person name="Danks G."/>
            <person name="Poulain J."/>
            <person name="Campsteijn C."/>
            <person name="Adamski M."/>
            <person name="Cross I."/>
            <person name="Yadetie F."/>
            <person name="Muffato M."/>
            <person name="Louis A."/>
            <person name="Butcher S."/>
            <person name="Tsagkogeorga G."/>
            <person name="Konrad A."/>
            <person name="Singh S."/>
            <person name="Jensen M.F."/>
            <person name="Cong E.H."/>
            <person name="Eikeseth-Otteraa H."/>
            <person name="Noel B."/>
            <person name="Anthouard V."/>
            <person name="Porcel B.M."/>
            <person name="Kachouri-Lafond R."/>
            <person name="Nishino A."/>
            <person name="Ugolini M."/>
            <person name="Chourrout P."/>
            <person name="Nishida H."/>
            <person name="Aasland R."/>
            <person name="Huzurbazar S."/>
            <person name="Westhof E."/>
            <person name="Delsuc F."/>
            <person name="Lehrach H."/>
            <person name="Reinhardt R."/>
            <person name="Weissenbach J."/>
            <person name="Roy S.W."/>
            <person name="Artiguenave F."/>
            <person name="Postlethwait J.H."/>
            <person name="Manak J.R."/>
            <person name="Thompson E.M."/>
            <person name="Jaillon O."/>
            <person name="Du Pasquier L."/>
            <person name="Boudinot P."/>
            <person name="Liberles D.A."/>
            <person name="Volff J.N."/>
            <person name="Philippe H."/>
            <person name="Lenhard B."/>
            <person name="Roest Crollius H."/>
            <person name="Wincker P."/>
            <person name="Chourrout D."/>
        </authorList>
    </citation>
    <scope>NUCLEOTIDE SEQUENCE [LARGE SCALE GENOMIC DNA]</scope>
</reference>
<organism evidence="3">
    <name type="scientific">Oikopleura dioica</name>
    <name type="common">Tunicate</name>
    <dbReference type="NCBI Taxonomy" id="34765"/>
    <lineage>
        <taxon>Eukaryota</taxon>
        <taxon>Metazoa</taxon>
        <taxon>Chordata</taxon>
        <taxon>Tunicata</taxon>
        <taxon>Appendicularia</taxon>
        <taxon>Copelata</taxon>
        <taxon>Oikopleuridae</taxon>
        <taxon>Oikopleura</taxon>
    </lineage>
</organism>
<dbReference type="OrthoDB" id="10363864at2759"/>
<feature type="signal peptide" evidence="2">
    <location>
        <begin position="1"/>
        <end position="22"/>
    </location>
</feature>
<evidence type="ECO:0000313" key="4">
    <source>
        <dbReference type="Proteomes" id="UP000001307"/>
    </source>
</evidence>
<dbReference type="EMBL" id="FN653019">
    <property type="protein sequence ID" value="CBY22739.1"/>
    <property type="molecule type" value="Genomic_DNA"/>
</dbReference>
<feature type="chain" id="PRO_5003192469" evidence="2">
    <location>
        <begin position="23"/>
        <end position="410"/>
    </location>
</feature>
<sequence length="410" mass="42763">MKILKTVKLSTSLIAVLAGTEARRWRRQGGMMTETTSTTASTTTASTETTTTTEEPVTAAAGTFLDQISGADVNFNDGTSNINIMPMADGTVMVVITNNADNLVIATSLATVDEAGMQLTGLSGLPDGSTTAVWDAAMQQFTTDTGAVWPLGAALTTTTAPAVGSTTGPNGGNPYAPSMSSTAAPGGAYGGSGSTAAPYNGGGTGGSTDSYAPAGTGYIANDPHVRVTNEIGQAICYDLPGDGLSFISLLKDNESGLEVNGFISNTHKHRLSGIGIKTPAGVEIAIDSHHVTVGFEGDVEGDYNYDSYMKVQTDDALVEITSKLEAKHQGVFVELDDGTFFHIDEKDIKDTLKFVIAKSTGLSSHLSGMLGQTIQPQDFRIHPDGSIEVEGRWIMKTTLDAKHSCFRPGM</sequence>
<evidence type="ECO:0000313" key="3">
    <source>
        <dbReference type="EMBL" id="CBY22739.1"/>
    </source>
</evidence>
<dbReference type="Proteomes" id="UP000001307">
    <property type="component" value="Unassembled WGS sequence"/>
</dbReference>